<evidence type="ECO:0000313" key="2">
    <source>
        <dbReference type="EMBL" id="BAC20116.1"/>
    </source>
</evidence>
<accession>Q8GVK2</accession>
<protein>
    <submittedName>
        <fullName evidence="2">Uncharacterized protein</fullName>
    </submittedName>
</protein>
<dbReference type="EMBL" id="AP005719">
    <property type="protein sequence ID" value="BAD31669.1"/>
    <property type="molecule type" value="Genomic_DNA"/>
</dbReference>
<proteinExistence type="predicted"/>
<dbReference type="Proteomes" id="UP000000763">
    <property type="component" value="Chromosome 7"/>
</dbReference>
<reference evidence="2" key="1">
    <citation type="submission" date="2002-05" db="EMBL/GenBank/DDBJ databases">
        <title>Oryza sativa nipponbare(GA3) genomic DNA, chromosome 7, BAC clone:OSJNBa0031C24.</title>
        <authorList>
            <person name="Sasaki T."/>
            <person name="Matsumoto T."/>
            <person name="Katayose Y."/>
        </authorList>
    </citation>
    <scope>NUCLEOTIDE SEQUENCE</scope>
</reference>
<reference evidence="4" key="4">
    <citation type="journal article" date="2008" name="Nucleic Acids Res.">
        <title>The rice annotation project database (RAP-DB): 2008 update.</title>
        <authorList>
            <consortium name="The rice annotation project (RAP)"/>
        </authorList>
    </citation>
    <scope>GENOME REANNOTATION</scope>
    <source>
        <strain evidence="4">cv. Nipponbare</strain>
    </source>
</reference>
<feature type="region of interest" description="Disordered" evidence="1">
    <location>
        <begin position="51"/>
        <end position="76"/>
    </location>
</feature>
<gene>
    <name evidence="3" type="primary">B1130E10.122</name>
    <name evidence="2" type="ORF">OSJNBa0031C24.146</name>
</gene>
<reference evidence="3" key="2">
    <citation type="submission" date="2002-09" db="EMBL/GenBank/DDBJ databases">
        <title>Oryza sativa nipponbare(GA3) genomic DNA, chromosome 7, BAC clone:B1130E10.</title>
        <authorList>
            <person name="Sasaki T."/>
            <person name="Matsumoto T."/>
            <person name="Katayose Y."/>
        </authorList>
    </citation>
    <scope>NUCLEOTIDE SEQUENCE</scope>
</reference>
<sequence>MHSLSVRRRSAYQTKGGGSCWIAEETRAALRGDAGPARAAKMAPRFPSLARQESGDAGHRLRKMAVSAPTNLTRRR</sequence>
<name>Q8GVK2_ORYSJ</name>
<evidence type="ECO:0000256" key="1">
    <source>
        <dbReference type="SAM" id="MobiDB-lite"/>
    </source>
</evidence>
<evidence type="ECO:0000313" key="3">
    <source>
        <dbReference type="EMBL" id="BAD31669.1"/>
    </source>
</evidence>
<reference evidence="4" key="3">
    <citation type="journal article" date="2005" name="Nature">
        <title>The map-based sequence of the rice genome.</title>
        <authorList>
            <consortium name="International rice genome sequencing project (IRGSP)"/>
            <person name="Matsumoto T."/>
            <person name="Wu J."/>
            <person name="Kanamori H."/>
            <person name="Katayose Y."/>
            <person name="Fujisawa M."/>
            <person name="Namiki N."/>
            <person name="Mizuno H."/>
            <person name="Yamamoto K."/>
            <person name="Antonio B.A."/>
            <person name="Baba T."/>
            <person name="Sakata K."/>
            <person name="Nagamura Y."/>
            <person name="Aoki H."/>
            <person name="Arikawa K."/>
            <person name="Arita K."/>
            <person name="Bito T."/>
            <person name="Chiden Y."/>
            <person name="Fujitsuka N."/>
            <person name="Fukunaka R."/>
            <person name="Hamada M."/>
            <person name="Harada C."/>
            <person name="Hayashi A."/>
            <person name="Hijishita S."/>
            <person name="Honda M."/>
            <person name="Hosokawa S."/>
            <person name="Ichikawa Y."/>
            <person name="Idonuma A."/>
            <person name="Iijima M."/>
            <person name="Ikeda M."/>
            <person name="Ikeno M."/>
            <person name="Ito K."/>
            <person name="Ito S."/>
            <person name="Ito T."/>
            <person name="Ito Y."/>
            <person name="Ito Y."/>
            <person name="Iwabuchi A."/>
            <person name="Kamiya K."/>
            <person name="Karasawa W."/>
            <person name="Kurita K."/>
            <person name="Katagiri S."/>
            <person name="Kikuta A."/>
            <person name="Kobayashi H."/>
            <person name="Kobayashi N."/>
            <person name="Machita K."/>
            <person name="Maehara T."/>
            <person name="Masukawa M."/>
            <person name="Mizubayashi T."/>
            <person name="Mukai Y."/>
            <person name="Nagasaki H."/>
            <person name="Nagata Y."/>
            <person name="Naito S."/>
            <person name="Nakashima M."/>
            <person name="Nakama Y."/>
            <person name="Nakamichi Y."/>
            <person name="Nakamura M."/>
            <person name="Meguro A."/>
            <person name="Negishi M."/>
            <person name="Ohta I."/>
            <person name="Ohta T."/>
            <person name="Okamoto M."/>
            <person name="Ono N."/>
            <person name="Saji S."/>
            <person name="Sakaguchi M."/>
            <person name="Sakai K."/>
            <person name="Shibata M."/>
            <person name="Shimokawa T."/>
            <person name="Song J."/>
            <person name="Takazaki Y."/>
            <person name="Terasawa K."/>
            <person name="Tsugane M."/>
            <person name="Tsuji K."/>
            <person name="Ueda S."/>
            <person name="Waki K."/>
            <person name="Yamagata H."/>
            <person name="Yamamoto M."/>
            <person name="Yamamoto S."/>
            <person name="Yamane H."/>
            <person name="Yoshiki S."/>
            <person name="Yoshihara R."/>
            <person name="Yukawa K."/>
            <person name="Zhong H."/>
            <person name="Yano M."/>
            <person name="Yuan Q."/>
            <person name="Ouyang S."/>
            <person name="Liu J."/>
            <person name="Jones K.M."/>
            <person name="Gansberger K."/>
            <person name="Moffat K."/>
            <person name="Hill J."/>
            <person name="Bera J."/>
            <person name="Fadrosh D."/>
            <person name="Jin S."/>
            <person name="Johri S."/>
            <person name="Kim M."/>
            <person name="Overton L."/>
            <person name="Reardon M."/>
            <person name="Tsitrin T."/>
            <person name="Vuong H."/>
            <person name="Weaver B."/>
            <person name="Ciecko A."/>
            <person name="Tallon L."/>
            <person name="Jackson J."/>
            <person name="Pai G."/>
            <person name="Aken S.V."/>
            <person name="Utterback T."/>
            <person name="Reidmuller S."/>
            <person name="Feldblyum T."/>
            <person name="Hsiao J."/>
            <person name="Zismann V."/>
            <person name="Iobst S."/>
            <person name="de Vazeille A.R."/>
            <person name="Buell C.R."/>
            <person name="Ying K."/>
            <person name="Li Y."/>
            <person name="Lu T."/>
            <person name="Huang Y."/>
            <person name="Zhao Q."/>
            <person name="Feng Q."/>
            <person name="Zhang L."/>
            <person name="Zhu J."/>
            <person name="Weng Q."/>
            <person name="Mu J."/>
            <person name="Lu Y."/>
            <person name="Fan D."/>
            <person name="Liu Y."/>
            <person name="Guan J."/>
            <person name="Zhang Y."/>
            <person name="Yu S."/>
            <person name="Liu X."/>
            <person name="Zhang Y."/>
            <person name="Hong G."/>
            <person name="Han B."/>
            <person name="Choisne N."/>
            <person name="Demange N."/>
            <person name="Orjeda G."/>
            <person name="Samain S."/>
            <person name="Cattolico L."/>
            <person name="Pelletier E."/>
            <person name="Couloux A."/>
            <person name="Segurens B."/>
            <person name="Wincker P."/>
            <person name="D'Hont A."/>
            <person name="Scarpelli C."/>
            <person name="Weissenbach J."/>
            <person name="Salanoubat M."/>
            <person name="Quetier F."/>
            <person name="Yu Y."/>
            <person name="Kim H.R."/>
            <person name="Rambo T."/>
            <person name="Currie J."/>
            <person name="Collura K."/>
            <person name="Luo M."/>
            <person name="Yang T."/>
            <person name="Ammiraju J.S.S."/>
            <person name="Engler F."/>
            <person name="Soderlund C."/>
            <person name="Wing R.A."/>
            <person name="Palmer L.E."/>
            <person name="de la Bastide M."/>
            <person name="Spiegel L."/>
            <person name="Nascimento L."/>
            <person name="Zutavern T."/>
            <person name="O'Shaughnessy A."/>
            <person name="Dike S."/>
            <person name="Dedhia N."/>
            <person name="Preston R."/>
            <person name="Balija V."/>
            <person name="McCombie W.R."/>
            <person name="Chow T."/>
            <person name="Chen H."/>
            <person name="Chung M."/>
            <person name="Chen C."/>
            <person name="Shaw J."/>
            <person name="Wu H."/>
            <person name="Hsiao K."/>
            <person name="Chao Y."/>
            <person name="Chu M."/>
            <person name="Cheng C."/>
            <person name="Hour A."/>
            <person name="Lee P."/>
            <person name="Lin S."/>
            <person name="Lin Y."/>
            <person name="Liou J."/>
            <person name="Liu S."/>
            <person name="Hsing Y."/>
            <person name="Raghuvanshi S."/>
            <person name="Mohanty A."/>
            <person name="Bharti A.K."/>
            <person name="Gaur A."/>
            <person name="Gupta V."/>
            <person name="Kumar D."/>
            <person name="Ravi V."/>
            <person name="Vij S."/>
            <person name="Kapur A."/>
            <person name="Khurana P."/>
            <person name="Khurana P."/>
            <person name="Khurana J.P."/>
            <person name="Tyagi A.K."/>
            <person name="Gaikwad K."/>
            <person name="Singh A."/>
            <person name="Dalal V."/>
            <person name="Srivastava S."/>
            <person name="Dixit A."/>
            <person name="Pal A.K."/>
            <person name="Ghazi I.A."/>
            <person name="Yadav M."/>
            <person name="Pandit A."/>
            <person name="Bhargava A."/>
            <person name="Sureshbabu K."/>
            <person name="Batra K."/>
            <person name="Sharma T.R."/>
            <person name="Mohapatra T."/>
            <person name="Singh N.K."/>
            <person name="Messing J."/>
            <person name="Nelson A.B."/>
            <person name="Fuks G."/>
            <person name="Kavchok S."/>
            <person name="Keizer G."/>
            <person name="Linton E."/>
            <person name="Llaca V."/>
            <person name="Song R."/>
            <person name="Tanyolac B."/>
            <person name="Young S."/>
            <person name="Ho-Il K."/>
            <person name="Hahn J.H."/>
            <person name="Sangsakoo G."/>
            <person name="Vanavichit A."/>
            <person name="de Mattos Luiz.A.T."/>
            <person name="Zimmer P.D."/>
            <person name="Malone G."/>
            <person name="Dellagostin O."/>
            <person name="de Oliveira A.C."/>
            <person name="Bevan M."/>
            <person name="Bancroft I."/>
            <person name="Minx P."/>
            <person name="Cordum H."/>
            <person name="Wilson R."/>
            <person name="Cheng Z."/>
            <person name="Jin W."/>
            <person name="Jiang J."/>
            <person name="Leong S.A."/>
            <person name="Iwama H."/>
            <person name="Gojobori T."/>
            <person name="Itoh T."/>
            <person name="Niimura Y."/>
            <person name="Fujii Y."/>
            <person name="Habara T."/>
            <person name="Sakai H."/>
            <person name="Sato Y."/>
            <person name="Wilson G."/>
            <person name="Kumar K."/>
            <person name="McCouch S."/>
            <person name="Juretic N."/>
            <person name="Hoen D."/>
            <person name="Wright S."/>
            <person name="Bruskiewich R."/>
            <person name="Bureau T."/>
            <person name="Miyao A."/>
            <person name="Hirochika H."/>
            <person name="Nishikawa T."/>
            <person name="Kadowaki K."/>
            <person name="Sugiura M."/>
            <person name="Burr B."/>
            <person name="Sasaki T."/>
        </authorList>
    </citation>
    <scope>NUCLEOTIDE SEQUENCE [LARGE SCALE GENOMIC DNA]</scope>
    <source>
        <strain evidence="4">cv. Nipponbare</strain>
    </source>
</reference>
<organism evidence="2 4">
    <name type="scientific">Oryza sativa subsp. japonica</name>
    <name type="common">Rice</name>
    <dbReference type="NCBI Taxonomy" id="39947"/>
    <lineage>
        <taxon>Eukaryota</taxon>
        <taxon>Viridiplantae</taxon>
        <taxon>Streptophyta</taxon>
        <taxon>Embryophyta</taxon>
        <taxon>Tracheophyta</taxon>
        <taxon>Spermatophyta</taxon>
        <taxon>Magnoliopsida</taxon>
        <taxon>Liliopsida</taxon>
        <taxon>Poales</taxon>
        <taxon>Poaceae</taxon>
        <taxon>BOP clade</taxon>
        <taxon>Oryzoideae</taxon>
        <taxon>Oryzeae</taxon>
        <taxon>Oryzinae</taxon>
        <taxon>Oryza</taxon>
        <taxon>Oryza sativa</taxon>
    </lineage>
</organism>
<dbReference type="EMBL" id="AP005160">
    <property type="protein sequence ID" value="BAC20116.1"/>
    <property type="molecule type" value="Genomic_DNA"/>
</dbReference>
<evidence type="ECO:0000313" key="4">
    <source>
        <dbReference type="Proteomes" id="UP000000763"/>
    </source>
</evidence>
<dbReference type="AlphaFoldDB" id="Q8GVK2"/>